<comment type="caution">
    <text evidence="1">The sequence shown here is derived from an EMBL/GenBank/DDBJ whole genome shotgun (WGS) entry which is preliminary data.</text>
</comment>
<accession>A0A9W6B7Q6</accession>
<reference evidence="1" key="1">
    <citation type="submission" date="2022-07" db="EMBL/GenBank/DDBJ databases">
        <title>Taxonomy of Novel Oxalotrophic and Methylotrophic Bacteria.</title>
        <authorList>
            <person name="Sahin N."/>
            <person name="Tani A."/>
        </authorList>
    </citation>
    <scope>NUCLEOTIDE SEQUENCE</scope>
    <source>
        <strain evidence="1">AM327</strain>
    </source>
</reference>
<gene>
    <name evidence="1" type="ORF">NBRC110019_18240</name>
</gene>
<name>A0A9W6B7Q6_9FLAO</name>
<proteinExistence type="predicted"/>
<protein>
    <submittedName>
        <fullName evidence="1">Uncharacterized protein</fullName>
    </submittedName>
</protein>
<dbReference type="Proteomes" id="UP001143545">
    <property type="component" value="Unassembled WGS sequence"/>
</dbReference>
<sequence>MVRIINYQKRQAEDGREFFVLEISGGLEMVRSKETNQFYATAKKASIPCTFDEFTCKALIGSEMEGEVTKQEVEPYPYVIKETGEEIILTHRWVYSQPSENTDIVEDLSGGSNQFNNNFHMAQMNGNSGNSSRA</sequence>
<keyword evidence="2" id="KW-1185">Reference proteome</keyword>
<evidence type="ECO:0000313" key="1">
    <source>
        <dbReference type="EMBL" id="GLB52784.1"/>
    </source>
</evidence>
<evidence type="ECO:0000313" key="2">
    <source>
        <dbReference type="Proteomes" id="UP001143545"/>
    </source>
</evidence>
<dbReference type="RefSeq" id="WP_281754292.1">
    <property type="nucleotide sequence ID" value="NZ_BRVP01000011.1"/>
</dbReference>
<dbReference type="AlphaFoldDB" id="A0A9W6B7Q6"/>
<organism evidence="1 2">
    <name type="scientific">Neptunitalea chrysea</name>
    <dbReference type="NCBI Taxonomy" id="1647581"/>
    <lineage>
        <taxon>Bacteria</taxon>
        <taxon>Pseudomonadati</taxon>
        <taxon>Bacteroidota</taxon>
        <taxon>Flavobacteriia</taxon>
        <taxon>Flavobacteriales</taxon>
        <taxon>Flavobacteriaceae</taxon>
        <taxon>Neptunitalea</taxon>
    </lineage>
</organism>
<dbReference type="EMBL" id="BRVP01000011">
    <property type="protein sequence ID" value="GLB52784.1"/>
    <property type="molecule type" value="Genomic_DNA"/>
</dbReference>